<evidence type="ECO:0000313" key="1">
    <source>
        <dbReference type="EMBL" id="JAH74682.1"/>
    </source>
</evidence>
<dbReference type="AlphaFoldDB" id="A0A0E9V9F1"/>
<reference evidence="1" key="2">
    <citation type="journal article" date="2015" name="Fish Shellfish Immunol.">
        <title>Early steps in the European eel (Anguilla anguilla)-Vibrio vulnificus interaction in the gills: Role of the RtxA13 toxin.</title>
        <authorList>
            <person name="Callol A."/>
            <person name="Pajuelo D."/>
            <person name="Ebbesson L."/>
            <person name="Teles M."/>
            <person name="MacKenzie S."/>
            <person name="Amaro C."/>
        </authorList>
    </citation>
    <scope>NUCLEOTIDE SEQUENCE</scope>
</reference>
<protein>
    <submittedName>
        <fullName evidence="1">Uncharacterized protein</fullName>
    </submittedName>
</protein>
<dbReference type="EMBL" id="GBXM01033895">
    <property type="protein sequence ID" value="JAH74682.1"/>
    <property type="molecule type" value="Transcribed_RNA"/>
</dbReference>
<name>A0A0E9V9F1_ANGAN</name>
<proteinExistence type="predicted"/>
<accession>A0A0E9V9F1</accession>
<reference evidence="1" key="1">
    <citation type="submission" date="2014-11" db="EMBL/GenBank/DDBJ databases">
        <authorList>
            <person name="Amaro Gonzalez C."/>
        </authorList>
    </citation>
    <scope>NUCLEOTIDE SEQUENCE</scope>
</reference>
<organism evidence="1">
    <name type="scientific">Anguilla anguilla</name>
    <name type="common">European freshwater eel</name>
    <name type="synonym">Muraena anguilla</name>
    <dbReference type="NCBI Taxonomy" id="7936"/>
    <lineage>
        <taxon>Eukaryota</taxon>
        <taxon>Metazoa</taxon>
        <taxon>Chordata</taxon>
        <taxon>Craniata</taxon>
        <taxon>Vertebrata</taxon>
        <taxon>Euteleostomi</taxon>
        <taxon>Actinopterygii</taxon>
        <taxon>Neopterygii</taxon>
        <taxon>Teleostei</taxon>
        <taxon>Anguilliformes</taxon>
        <taxon>Anguillidae</taxon>
        <taxon>Anguilla</taxon>
    </lineage>
</organism>
<sequence>MEVHCLMSIRLEIAPLICLFRLPGWTRVEQPATTAWSTACTATGTASPPLTATPLCGQTRSPNILFFLYKDTNGEAITGQHWCGLDLISDLGAHPHQNGALTG</sequence>